<protein>
    <submittedName>
        <fullName evidence="2">Uncharacterized protein</fullName>
    </submittedName>
</protein>
<evidence type="ECO:0000313" key="3">
    <source>
        <dbReference type="Proteomes" id="UP001499854"/>
    </source>
</evidence>
<evidence type="ECO:0000256" key="1">
    <source>
        <dbReference type="SAM" id="MobiDB-lite"/>
    </source>
</evidence>
<comment type="caution">
    <text evidence="2">The sequence shown here is derived from an EMBL/GenBank/DDBJ whole genome shotgun (WGS) entry which is preliminary data.</text>
</comment>
<evidence type="ECO:0000313" key="2">
    <source>
        <dbReference type="EMBL" id="GAA1988391.1"/>
    </source>
</evidence>
<accession>A0ABP5E184</accession>
<dbReference type="EMBL" id="BAAAQM010000040">
    <property type="protein sequence ID" value="GAA1988391.1"/>
    <property type="molecule type" value="Genomic_DNA"/>
</dbReference>
<sequence length="131" mass="13385">MLDAAGVALAERETSRWAAVPPDGAAEVAEAVVTPSAAVTASAPKPADRRNRNLRRVGDGDAVFDLIDTVLFSLRPPTAVRRGGGRGTGGRHGVDSRALTARGGAKGPPVMEIRACAKVAVVQGWGVPLPA</sequence>
<reference evidence="3" key="1">
    <citation type="journal article" date="2019" name="Int. J. Syst. Evol. Microbiol.">
        <title>The Global Catalogue of Microorganisms (GCM) 10K type strain sequencing project: providing services to taxonomists for standard genome sequencing and annotation.</title>
        <authorList>
            <consortium name="The Broad Institute Genomics Platform"/>
            <consortium name="The Broad Institute Genome Sequencing Center for Infectious Disease"/>
            <person name="Wu L."/>
            <person name="Ma J."/>
        </authorList>
    </citation>
    <scope>NUCLEOTIDE SEQUENCE [LARGE SCALE GENOMIC DNA]</scope>
    <source>
        <strain evidence="3">JCM 16013</strain>
    </source>
</reference>
<dbReference type="Proteomes" id="UP001499854">
    <property type="component" value="Unassembled WGS sequence"/>
</dbReference>
<keyword evidence="3" id="KW-1185">Reference proteome</keyword>
<name>A0ABP5E184_9ACTN</name>
<feature type="region of interest" description="Disordered" evidence="1">
    <location>
        <begin position="79"/>
        <end position="105"/>
    </location>
</feature>
<proteinExistence type="predicted"/>
<gene>
    <name evidence="2" type="ORF">GCM10009838_59040</name>
</gene>
<organism evidence="2 3">
    <name type="scientific">Catenulispora subtropica</name>
    <dbReference type="NCBI Taxonomy" id="450798"/>
    <lineage>
        <taxon>Bacteria</taxon>
        <taxon>Bacillati</taxon>
        <taxon>Actinomycetota</taxon>
        <taxon>Actinomycetes</taxon>
        <taxon>Catenulisporales</taxon>
        <taxon>Catenulisporaceae</taxon>
        <taxon>Catenulispora</taxon>
    </lineage>
</organism>